<dbReference type="GO" id="GO:0046872">
    <property type="term" value="F:metal ion binding"/>
    <property type="evidence" value="ECO:0007669"/>
    <property type="project" value="InterPro"/>
</dbReference>
<protein>
    <submittedName>
        <fullName evidence="2">Actinobacterial protein</fullName>
    </submittedName>
</protein>
<dbReference type="SUPFAM" id="SSF109854">
    <property type="entry name" value="DinB/YfiT-like putative metalloenzymes"/>
    <property type="match status" value="1"/>
</dbReference>
<evidence type="ECO:0000313" key="3">
    <source>
        <dbReference type="Proteomes" id="UP000028870"/>
    </source>
</evidence>
<accession>W9AZU3</accession>
<reference evidence="2" key="1">
    <citation type="submission" date="2014-03" db="EMBL/GenBank/DDBJ databases">
        <title>Draft Genome Sequence of Mycobacterium cosmeticum DSM 44829.</title>
        <authorList>
            <person name="Croce O."/>
            <person name="Robert C."/>
            <person name="Raoult D."/>
            <person name="Drancourt M."/>
        </authorList>
    </citation>
    <scope>NUCLEOTIDE SEQUENCE [LARGE SCALE GENOMIC DNA]</scope>
    <source>
        <strain evidence="2">DSM 44829</strain>
    </source>
</reference>
<evidence type="ECO:0000313" key="2">
    <source>
        <dbReference type="EMBL" id="CDO08457.1"/>
    </source>
</evidence>
<evidence type="ECO:0000259" key="1">
    <source>
        <dbReference type="Pfam" id="PF11716"/>
    </source>
</evidence>
<feature type="domain" description="Mycothiol-dependent maleylpyruvate isomerase metal-binding" evidence="1">
    <location>
        <begin position="18"/>
        <end position="104"/>
    </location>
</feature>
<name>W9AZU3_MYCCO</name>
<dbReference type="Gene3D" id="1.20.120.450">
    <property type="entry name" value="dinb family like domain"/>
    <property type="match status" value="1"/>
</dbReference>
<dbReference type="NCBIfam" id="TIGR03083">
    <property type="entry name" value="maleylpyruvate isomerase family mycothiol-dependent enzyme"/>
    <property type="match status" value="1"/>
</dbReference>
<dbReference type="InterPro" id="IPR017517">
    <property type="entry name" value="Maleyloyr_isom"/>
</dbReference>
<proteinExistence type="predicted"/>
<dbReference type="InterPro" id="IPR034660">
    <property type="entry name" value="DinB/YfiT-like"/>
</dbReference>
<dbReference type="STRING" id="258533.BN977_03276"/>
<dbReference type="InterPro" id="IPR024344">
    <property type="entry name" value="MDMPI_metal-binding"/>
</dbReference>
<comment type="caution">
    <text evidence="2">The sequence shown here is derived from an EMBL/GenBank/DDBJ whole genome shotgun (WGS) entry which is preliminary data.</text>
</comment>
<dbReference type="EMBL" id="CCBB010000002">
    <property type="protein sequence ID" value="CDO08457.1"/>
    <property type="molecule type" value="Genomic_DNA"/>
</dbReference>
<dbReference type="Pfam" id="PF11716">
    <property type="entry name" value="MDMPI_N"/>
    <property type="match status" value="1"/>
</dbReference>
<dbReference type="eggNOG" id="ENOG50314EV">
    <property type="taxonomic scope" value="Bacteria"/>
</dbReference>
<gene>
    <name evidence="2" type="ORF">BN977_03276</name>
</gene>
<reference evidence="2" key="2">
    <citation type="submission" date="2014-03" db="EMBL/GenBank/DDBJ databases">
        <authorList>
            <person name="Urmite Genomes"/>
        </authorList>
    </citation>
    <scope>NUCLEOTIDE SEQUENCE</scope>
    <source>
        <strain evidence="2">DSM 44829</strain>
    </source>
</reference>
<organism evidence="2 3">
    <name type="scientific">Mycolicibacterium cosmeticum</name>
    <dbReference type="NCBI Taxonomy" id="258533"/>
    <lineage>
        <taxon>Bacteria</taxon>
        <taxon>Bacillati</taxon>
        <taxon>Actinomycetota</taxon>
        <taxon>Actinomycetes</taxon>
        <taxon>Mycobacteriales</taxon>
        <taxon>Mycobacteriaceae</taxon>
        <taxon>Mycolicibacterium</taxon>
    </lineage>
</organism>
<keyword evidence="3" id="KW-1185">Reference proteome</keyword>
<sequence length="213" mass="23045">MGQMGQTEPVAAVHALARAEREAFADLLDGLTAEQWDAASLCAGWTVRDVVVHTIAYLDQSRMALARSMFATRWNVDRLNADALAEHRLLSPARLAELMRQDARPAGAGALYGGRVALIECLIHQQDIRRPLRLPRVVDPAALYAALRYARASPVIGAARRTRGLRLEATDLDWAAGRGPQVRGAAEALLLAMTGRAAHVRAELSGAGVELLR</sequence>
<dbReference type="AlphaFoldDB" id="W9AZU3"/>
<dbReference type="Proteomes" id="UP000028870">
    <property type="component" value="Unassembled WGS sequence"/>
</dbReference>